<evidence type="ECO:0000313" key="2">
    <source>
        <dbReference type="Proteomes" id="UP000461162"/>
    </source>
</evidence>
<evidence type="ECO:0000313" key="1">
    <source>
        <dbReference type="EMBL" id="MUM77526.1"/>
    </source>
</evidence>
<name>A0A7K1KN56_9BACT</name>
<protein>
    <submittedName>
        <fullName evidence="1">Uncharacterized protein</fullName>
    </submittedName>
</protein>
<dbReference type="Proteomes" id="UP000461162">
    <property type="component" value="Unassembled WGS sequence"/>
</dbReference>
<sequence length="405" mass="44175">MKVLLPIMAGCAGMDWEREPFLGMLRRLVREMSCLAPEHESWVLVDSSPLASQLQGVCVGQVEFWAPADKTWTREALADLIKERLGTDEPLLLLDQRNPLLTAFAMCEAADLYLKNAVSPVVSITVPKDHPVQLRTLYTVEETGLIHLVELNPPSVRGLEGRTVSSSFPFDWAAAGEDAPGMLFRVRGDRLVPARPDKAGEDAVVWVKDGPDSARVAVTRDLQPGACGFVAGEDSPYLSLSDGKYLVHGLGRGNAAVRLVPFSRKGLVPEAALLVPLDHEPIHAGDFDEAITGFAYTVQHSMEEGLYNQESPFSPNRENWCAKTQRGADGHRLSGRQCFPSVYRVDPSLFVGTAAQLQELSGRLATGGVRGYDLGRACIIQSPLDMLRYNAQVRLSAERTSGGAR</sequence>
<accession>A0A7K1KN56</accession>
<reference evidence="1 2" key="1">
    <citation type="submission" date="2019-11" db="EMBL/GenBank/DDBJ databases">
        <title>Pseudodesulfovibrio alkaliphilus, sp. nov., an alkaliphilic sulfate-reducing bacteria from mud volcano of Taman peninsula, Russia.</title>
        <authorList>
            <person name="Frolova A."/>
            <person name="Merkel A.Y."/>
            <person name="Slobodkin A.I."/>
        </authorList>
    </citation>
    <scope>NUCLEOTIDE SEQUENCE [LARGE SCALE GENOMIC DNA]</scope>
    <source>
        <strain evidence="1 2">F-1</strain>
    </source>
</reference>
<gene>
    <name evidence="1" type="ORF">GKC30_07775</name>
</gene>
<dbReference type="RefSeq" id="WP_155933756.1">
    <property type="nucleotide sequence ID" value="NZ_WODC01000004.1"/>
</dbReference>
<comment type="caution">
    <text evidence="1">The sequence shown here is derived from an EMBL/GenBank/DDBJ whole genome shotgun (WGS) entry which is preliminary data.</text>
</comment>
<organism evidence="1 2">
    <name type="scientific">Pseudodesulfovibrio alkaliphilus</name>
    <dbReference type="NCBI Taxonomy" id="2661613"/>
    <lineage>
        <taxon>Bacteria</taxon>
        <taxon>Pseudomonadati</taxon>
        <taxon>Thermodesulfobacteriota</taxon>
        <taxon>Desulfovibrionia</taxon>
        <taxon>Desulfovibrionales</taxon>
        <taxon>Desulfovibrionaceae</taxon>
    </lineage>
</organism>
<dbReference type="EMBL" id="WODC01000004">
    <property type="protein sequence ID" value="MUM77526.1"/>
    <property type="molecule type" value="Genomic_DNA"/>
</dbReference>
<proteinExistence type="predicted"/>
<dbReference type="AlphaFoldDB" id="A0A7K1KN56"/>
<keyword evidence="2" id="KW-1185">Reference proteome</keyword>